<dbReference type="OrthoDB" id="266014at2759"/>
<dbReference type="Proteomes" id="UP000673552">
    <property type="component" value="Unassembled WGS sequence"/>
</dbReference>
<feature type="region of interest" description="Disordered" evidence="1">
    <location>
        <begin position="1213"/>
        <end position="1236"/>
    </location>
</feature>
<feature type="region of interest" description="Disordered" evidence="1">
    <location>
        <begin position="470"/>
        <end position="493"/>
    </location>
</feature>
<feature type="compositionally biased region" description="Polar residues" evidence="1">
    <location>
        <begin position="886"/>
        <end position="897"/>
    </location>
</feature>
<feature type="compositionally biased region" description="Basic and acidic residues" evidence="1">
    <location>
        <begin position="113"/>
        <end position="128"/>
    </location>
</feature>
<feature type="region of interest" description="Disordered" evidence="1">
    <location>
        <begin position="657"/>
        <end position="679"/>
    </location>
</feature>
<reference evidence="3" key="1">
    <citation type="journal article" date="2021" name="Microbiol. Resour. Announc.">
        <title>LGAAP: Leishmaniinae Genome Assembly and Annotation Pipeline.</title>
        <authorList>
            <person name="Almutairi H."/>
            <person name="Urbaniak M.D."/>
            <person name="Bates M.D."/>
            <person name="Jariyapan N."/>
            <person name="Kwakye-Nuako G."/>
            <person name="Thomaz-Soccol V."/>
            <person name="Al-Salem W.S."/>
            <person name="Dillon R.J."/>
            <person name="Bates P.A."/>
            <person name="Gatherer D."/>
        </authorList>
    </citation>
    <scope>NUCLEOTIDE SEQUENCE [LARGE SCALE GENOMIC DNA]</scope>
</reference>
<gene>
    <name evidence="2" type="ORF">LSCM1_06416</name>
</gene>
<comment type="caution">
    <text evidence="2">The sequence shown here is derived from an EMBL/GenBank/DDBJ whole genome shotgun (WGS) entry which is preliminary data.</text>
</comment>
<feature type="region of interest" description="Disordered" evidence="1">
    <location>
        <begin position="826"/>
        <end position="851"/>
    </location>
</feature>
<feature type="region of interest" description="Disordered" evidence="1">
    <location>
        <begin position="1147"/>
        <end position="1171"/>
    </location>
</feature>
<feature type="region of interest" description="Disordered" evidence="1">
    <location>
        <begin position="1072"/>
        <end position="1094"/>
    </location>
</feature>
<sequence length="1594" mass="168273">MGAVPSRECTSLFSYFRGSYEVGMVPLTKHYFGRDAEAAAAVDVDGCIRAGSPECTATAGRKPHQLPFSLQHAGSRSHMRQQLRQQLLLMRRDPAVRYANARDADNILQSLSHQEKSRTRHRDDRNGEAHANPADAGSLPSAASVAKAVSTSAAAGASASEWQVPSFLEQRQGVSGKALSCETEHLLDNYWRIMPESNFTEEDLDRFLDLVDATLFDTNEELLSAEPFILGTGAVSGTSSTKPFMPVPCALCLAYPDGKEREGALTLEGRVINIIGYFGLMTREMQDAFKIVKRLPGEAETPLQQQQQHARGAGSSSAPPLFLNTAILTSAGDRTLERVLVLAAVMLRQQFHTIGRRHVLQAKLDHLLRGQREQRSVDPQLMRYLQALLALPPRADRQQPYFDPLLEIPLPSIPPGIYTPTQYVNAASNEVSLRPHASSLGSCSRLAVNSFSDDGKLQSAAMGLYAGAAGGSSPSTVRSLPSDRPPTMGGALSASDAGSGHVLLYPQQNAGGVSGVAFSVPGAGSGPEGTCPLLVDGCYRAVGVNVPIPSPFLAGSLPLSQSEEDAITLALCRRMEQARVVIETASNNYSALKSLTENFAFLCCQILLDQSLIKMELIELPALVATPSFKPAEFATTVATTVGTTPADEGRAAAVVPQPMADDEKKPSGAEQPPQPRLSPSSAVLIKLDPLHVSQATMWASSFFHCPMLLPSGGWVKYKLKDECEQLRHVLQNKDMLIAHWRKTDADRAGQYLGKHTARLLEHVRALQAETEEARALSAEYWMQRPLYVNQDGRKYALYQSRYGTMLIGVRAFAASNASPTAAANVKEERSGSAKAAAGSNATSLSGGSTSLATPAGRCSTLAASLPTATGVSGNGLAIAPRTAAPRSSTESGNRTSHAGVLSSNDEDGVGPKTLSSNTNDRHGRGVGGCMGGGNAGYFSSGLYTSYQTHPANGSNGAGAYVPAPFMQPHICFRNSSGGFDSPPYMMGGSNSRPGEGAPYFASSSAYGHPMEMRAGYNVPPPQQHTCTNISTAPSVHTSKSARSSAHTHVGGNPALGATGWVALQPNTAQISPPYAPSHMKGAPKDQQQSEAMASPSGCAYAAALLPMSYQHAPPNHYATSQIVHPATACVCGSASSPQLPLIVGEEVSSSPRRMEVAATPQPPLESTGGCCAQHALATGASVNTSVSRPSMDVKASWANDKSVEAARLWEPAEAAKSATSSTQHGNSTSTTPTAAAPFPHGCVGMNRDHVGSAGEHVSGSQRDVSAPPQVIRGNSDIYLKAPDQRGAADKAAVLQSVMPWSLQSAAGWTSNDDATDSTTQFLLRSSELLDTDDDEIKKAPAGDTRCPAASLGATDEGEAMRLSHVARRTSGRDVCVGSTAKPLLHSPRAKNMSIMSMLLAAEQPQHVSFPALAEQPQPAQAPPFPPGGAFPVYVLQLPPHASPQQQQSQLQPPLPTTSQSPATAVPPDKPLYYAMANGVPLLVQPATTTSGMAMAYSNGQTHPQGGNGAVPYPTVPQQPVPLMRPGQAMISMTGVDKRQVAQGTAQLGTLWDGQYRVFPNGVDILAGSFVSGRTPANKNGSFDNLFHPNTSFS</sequence>
<name>A0A836GDI5_9TRYP</name>
<feature type="compositionally biased region" description="Pro residues" evidence="1">
    <location>
        <begin position="1420"/>
        <end position="1429"/>
    </location>
</feature>
<feature type="region of interest" description="Disordered" evidence="1">
    <location>
        <begin position="1251"/>
        <end position="1270"/>
    </location>
</feature>
<feature type="compositionally biased region" description="Low complexity" evidence="1">
    <location>
        <begin position="1430"/>
        <end position="1464"/>
    </location>
</feature>
<feature type="compositionally biased region" description="Low complexity" evidence="1">
    <location>
        <begin position="833"/>
        <end position="851"/>
    </location>
</feature>
<evidence type="ECO:0000313" key="2">
    <source>
        <dbReference type="EMBL" id="KAG5479997.1"/>
    </source>
</evidence>
<organism evidence="2 3">
    <name type="scientific">Leishmania martiniquensis</name>
    <dbReference type="NCBI Taxonomy" id="1580590"/>
    <lineage>
        <taxon>Eukaryota</taxon>
        <taxon>Discoba</taxon>
        <taxon>Euglenozoa</taxon>
        <taxon>Kinetoplastea</taxon>
        <taxon>Metakinetoplastina</taxon>
        <taxon>Trypanosomatida</taxon>
        <taxon>Trypanosomatidae</taxon>
        <taxon>Leishmaniinae</taxon>
        <taxon>Leishmania</taxon>
    </lineage>
</organism>
<dbReference type="GeneID" id="92516358"/>
<evidence type="ECO:0000256" key="1">
    <source>
        <dbReference type="SAM" id="MobiDB-lite"/>
    </source>
</evidence>
<feature type="region of interest" description="Disordered" evidence="1">
    <location>
        <begin position="107"/>
        <end position="142"/>
    </location>
</feature>
<feature type="region of interest" description="Disordered" evidence="1">
    <location>
        <begin position="875"/>
        <end position="926"/>
    </location>
</feature>
<dbReference type="EMBL" id="JAFEUZ010000020">
    <property type="protein sequence ID" value="KAG5479997.1"/>
    <property type="molecule type" value="Genomic_DNA"/>
</dbReference>
<proteinExistence type="predicted"/>
<accession>A0A836GDI5</accession>
<dbReference type="KEGG" id="lmat:92516358"/>
<reference evidence="3" key="2">
    <citation type="journal article" date="2021" name="Sci. Data">
        <title>Chromosome-scale genome sequencing, assembly and annotation of six genomes from subfamily Leishmaniinae.</title>
        <authorList>
            <person name="Almutairi H."/>
            <person name="Urbaniak M.D."/>
            <person name="Bates M.D."/>
            <person name="Jariyapan N."/>
            <person name="Kwakye-Nuako G."/>
            <person name="Thomaz Soccol V."/>
            <person name="Al-Salem W.S."/>
            <person name="Dillon R.J."/>
            <person name="Bates P.A."/>
            <person name="Gatherer D."/>
        </authorList>
    </citation>
    <scope>NUCLEOTIDE SEQUENCE [LARGE SCALE GENOMIC DNA]</scope>
</reference>
<dbReference type="RefSeq" id="XP_067179160.1">
    <property type="nucleotide sequence ID" value="XM_067323846.1"/>
</dbReference>
<feature type="compositionally biased region" description="Polar residues" evidence="1">
    <location>
        <begin position="1218"/>
        <end position="1227"/>
    </location>
</feature>
<evidence type="ECO:0000313" key="3">
    <source>
        <dbReference type="Proteomes" id="UP000673552"/>
    </source>
</evidence>
<protein>
    <submittedName>
        <fullName evidence="2">Uncharacterized protein</fullName>
    </submittedName>
</protein>
<feature type="region of interest" description="Disordered" evidence="1">
    <location>
        <begin position="1414"/>
        <end position="1467"/>
    </location>
</feature>
<keyword evidence="3" id="KW-1185">Reference proteome</keyword>